<evidence type="ECO:0000256" key="1">
    <source>
        <dbReference type="ARBA" id="ARBA00022723"/>
    </source>
</evidence>
<evidence type="ECO:0000313" key="7">
    <source>
        <dbReference type="EMBL" id="OQS04207.1"/>
    </source>
</evidence>
<dbReference type="Pfam" id="PF13639">
    <property type="entry name" value="zf-RING_2"/>
    <property type="match status" value="1"/>
</dbReference>
<dbReference type="GO" id="GO:0008270">
    <property type="term" value="F:zinc ion binding"/>
    <property type="evidence" value="ECO:0007669"/>
    <property type="project" value="UniProtKB-KW"/>
</dbReference>
<dbReference type="InterPro" id="IPR013083">
    <property type="entry name" value="Znf_RING/FYVE/PHD"/>
</dbReference>
<name>A0A1W0A1S0_9STRA</name>
<evidence type="ECO:0000256" key="5">
    <source>
        <dbReference type="SAM" id="MobiDB-lite"/>
    </source>
</evidence>
<comment type="caution">
    <text evidence="7">The sequence shown here is derived from an EMBL/GenBank/DDBJ whole genome shotgun (WGS) entry which is preliminary data.</text>
</comment>
<dbReference type="Gene3D" id="3.30.40.10">
    <property type="entry name" value="Zinc/RING finger domain, C3HC4 (zinc finger)"/>
    <property type="match status" value="1"/>
</dbReference>
<dbReference type="STRING" id="74557.A0A1W0A1S0"/>
<dbReference type="InterPro" id="IPR051834">
    <property type="entry name" value="RING_finger_E3_ligase"/>
</dbReference>
<dbReference type="PANTHER" id="PTHR45931:SF3">
    <property type="entry name" value="RING ZINC FINGER-CONTAINING PROTEIN"/>
    <property type="match status" value="1"/>
</dbReference>
<dbReference type="GO" id="GO:0006511">
    <property type="term" value="P:ubiquitin-dependent protein catabolic process"/>
    <property type="evidence" value="ECO:0007669"/>
    <property type="project" value="TreeGrafter"/>
</dbReference>
<evidence type="ECO:0000313" key="8">
    <source>
        <dbReference type="Proteomes" id="UP000243217"/>
    </source>
</evidence>
<feature type="region of interest" description="Disordered" evidence="5">
    <location>
        <begin position="214"/>
        <end position="234"/>
    </location>
</feature>
<dbReference type="GO" id="GO:0061630">
    <property type="term" value="F:ubiquitin protein ligase activity"/>
    <property type="evidence" value="ECO:0007669"/>
    <property type="project" value="TreeGrafter"/>
</dbReference>
<dbReference type="GO" id="GO:0005634">
    <property type="term" value="C:nucleus"/>
    <property type="evidence" value="ECO:0007669"/>
    <property type="project" value="TreeGrafter"/>
</dbReference>
<dbReference type="AlphaFoldDB" id="A0A1W0A1S0"/>
<gene>
    <name evidence="7" type="ORF">THRCLA_03545</name>
</gene>
<reference evidence="7 8" key="1">
    <citation type="journal article" date="2014" name="Genome Biol. Evol.">
        <title>The secreted proteins of Achlya hypogyna and Thraustotheca clavata identify the ancestral oomycete secretome and reveal gene acquisitions by horizontal gene transfer.</title>
        <authorList>
            <person name="Misner I."/>
            <person name="Blouin N."/>
            <person name="Leonard G."/>
            <person name="Richards T.A."/>
            <person name="Lane C.E."/>
        </authorList>
    </citation>
    <scope>NUCLEOTIDE SEQUENCE [LARGE SCALE GENOMIC DNA]</scope>
    <source>
        <strain evidence="7 8">ATCC 34112</strain>
    </source>
</reference>
<dbReference type="OrthoDB" id="21204at2759"/>
<dbReference type="PANTHER" id="PTHR45931">
    <property type="entry name" value="SI:CH211-59O9.10"/>
    <property type="match status" value="1"/>
</dbReference>
<sequence>MNGDIPRPMPSMSNVRLSLSSPAVIFVQLQNPSSHEDLLNTMLHQALNSVLGSDLGLSGILNDLFMNAASQPPPPKTSAHFISQLKEQWWSTLESNGHVTNTDCAICLSDFKGADVVMQLPCSHTFHSECVLPWLKEHNVCPSCRYALPTDADDAKVSTTEETSTIPGTVEDSTDDFIMDEAASELVQERHHDIDQVADEILNEMMDAEATKAVEEQHRHHDEIDDAIIRDTIE</sequence>
<dbReference type="SMART" id="SM00184">
    <property type="entry name" value="RING"/>
    <property type="match status" value="1"/>
</dbReference>
<dbReference type="PROSITE" id="PS50089">
    <property type="entry name" value="ZF_RING_2"/>
    <property type="match status" value="1"/>
</dbReference>
<protein>
    <recommendedName>
        <fullName evidence="6">RING-type domain-containing protein</fullName>
    </recommendedName>
</protein>
<accession>A0A1W0A1S0</accession>
<feature type="domain" description="RING-type" evidence="6">
    <location>
        <begin position="104"/>
        <end position="145"/>
    </location>
</feature>
<organism evidence="7 8">
    <name type="scientific">Thraustotheca clavata</name>
    <dbReference type="NCBI Taxonomy" id="74557"/>
    <lineage>
        <taxon>Eukaryota</taxon>
        <taxon>Sar</taxon>
        <taxon>Stramenopiles</taxon>
        <taxon>Oomycota</taxon>
        <taxon>Saprolegniomycetes</taxon>
        <taxon>Saprolegniales</taxon>
        <taxon>Achlyaceae</taxon>
        <taxon>Thraustotheca</taxon>
    </lineage>
</organism>
<dbReference type="CDD" id="cd16454">
    <property type="entry name" value="RING-H2_PA-TM-RING"/>
    <property type="match status" value="1"/>
</dbReference>
<keyword evidence="1" id="KW-0479">Metal-binding</keyword>
<evidence type="ECO:0000256" key="4">
    <source>
        <dbReference type="PROSITE-ProRule" id="PRU00175"/>
    </source>
</evidence>
<proteinExistence type="predicted"/>
<dbReference type="SUPFAM" id="SSF57850">
    <property type="entry name" value="RING/U-box"/>
    <property type="match status" value="1"/>
</dbReference>
<evidence type="ECO:0000256" key="2">
    <source>
        <dbReference type="ARBA" id="ARBA00022771"/>
    </source>
</evidence>
<dbReference type="Proteomes" id="UP000243217">
    <property type="component" value="Unassembled WGS sequence"/>
</dbReference>
<dbReference type="InterPro" id="IPR001841">
    <property type="entry name" value="Znf_RING"/>
</dbReference>
<evidence type="ECO:0000256" key="3">
    <source>
        <dbReference type="ARBA" id="ARBA00022833"/>
    </source>
</evidence>
<evidence type="ECO:0000259" key="6">
    <source>
        <dbReference type="PROSITE" id="PS50089"/>
    </source>
</evidence>
<keyword evidence="2 4" id="KW-0863">Zinc-finger</keyword>
<dbReference type="EMBL" id="JNBS01000662">
    <property type="protein sequence ID" value="OQS04207.1"/>
    <property type="molecule type" value="Genomic_DNA"/>
</dbReference>
<keyword evidence="3" id="KW-0862">Zinc</keyword>
<keyword evidence="8" id="KW-1185">Reference proteome</keyword>